<feature type="disulfide bond" evidence="2">
    <location>
        <begin position="74"/>
        <end position="108"/>
    </location>
</feature>
<evidence type="ECO:0000313" key="6">
    <source>
        <dbReference type="Proteomes" id="UP000887566"/>
    </source>
</evidence>
<dbReference type="GO" id="GO:0006979">
    <property type="term" value="P:response to oxidative stress"/>
    <property type="evidence" value="ECO:0007669"/>
    <property type="project" value="InterPro"/>
</dbReference>
<accession>A0A914UP67</accession>
<dbReference type="SUPFAM" id="SSF48113">
    <property type="entry name" value="Heme-dependent peroxidases"/>
    <property type="match status" value="1"/>
</dbReference>
<sequence length="461" mass="50128">MYLFGLALVSCVAIASGQVTRDFDCRVNGCCDQHEFCRFWSSIGECVTNGNWMAKNCEISCNTCQSSTTSTADCKDDHRLCGFWKSIGECERNKVWMSDNCPVSCNSCGKTKSQPPSPQATIAISPAQPIQQSPPPILSNQLEPQAPLVAPAAPAPGSPQTAGSQQPPKITPPEGCQFISTREDTTSRRTVSVNDVTSSNTQFGCVSGVDFNDCQRNLCYHLNFRSMDGSCNNLKQTIQGAAFTQYIRLIPPVYDNGLSAPVSSIKGNRPTAREASRLLLASSGEVTSGNNALLMQWGQFAGHDLAKTTTLPSGDCSSCNDIQGRCFNVGLARLDPTFGKFQCLPVARSTPVCGTGASTPREQFNQNTAFIDGSMIYGSSDRDQFNFRQGGMMKTNVVGGRVFPPLDSNQNIIAGDDRANIFIGLASLHTLFVREHNRVAAQLQQINRHWDADRLYQETRK</sequence>
<dbReference type="GO" id="GO:0005615">
    <property type="term" value="C:extracellular space"/>
    <property type="evidence" value="ECO:0007669"/>
    <property type="project" value="TreeGrafter"/>
</dbReference>
<keyword evidence="4" id="KW-0732">Signal</keyword>
<dbReference type="Gene3D" id="1.10.640.10">
    <property type="entry name" value="Haem peroxidase domain superfamily, animal type"/>
    <property type="match status" value="1"/>
</dbReference>
<feature type="domain" description="ShKT" evidence="5">
    <location>
        <begin position="25"/>
        <end position="64"/>
    </location>
</feature>
<evidence type="ECO:0000313" key="7">
    <source>
        <dbReference type="WBParaSite" id="PSAMB.scaffold11438size3352.g34171.t1"/>
    </source>
</evidence>
<keyword evidence="6" id="KW-1185">Reference proteome</keyword>
<protein>
    <submittedName>
        <fullName evidence="7">ShKT domain-containing protein</fullName>
    </submittedName>
</protein>
<name>A0A914UP67_9BILA</name>
<evidence type="ECO:0000256" key="3">
    <source>
        <dbReference type="SAM" id="MobiDB-lite"/>
    </source>
</evidence>
<keyword evidence="1" id="KW-0575">Peroxidase</keyword>
<dbReference type="InterPro" id="IPR010255">
    <property type="entry name" value="Haem_peroxidase_sf"/>
</dbReference>
<comment type="caution">
    <text evidence="2">Lacks conserved residue(s) required for the propagation of feature annotation.</text>
</comment>
<organism evidence="6 7">
    <name type="scientific">Plectus sambesii</name>
    <dbReference type="NCBI Taxonomy" id="2011161"/>
    <lineage>
        <taxon>Eukaryota</taxon>
        <taxon>Metazoa</taxon>
        <taxon>Ecdysozoa</taxon>
        <taxon>Nematoda</taxon>
        <taxon>Chromadorea</taxon>
        <taxon>Plectida</taxon>
        <taxon>Plectina</taxon>
        <taxon>Plectoidea</taxon>
        <taxon>Plectidae</taxon>
        <taxon>Plectus</taxon>
    </lineage>
</organism>
<feature type="domain" description="ShKT" evidence="5">
    <location>
        <begin position="74"/>
        <end position="108"/>
    </location>
</feature>
<dbReference type="InterPro" id="IPR037120">
    <property type="entry name" value="Haem_peroxidase_sf_animal"/>
</dbReference>
<dbReference type="GO" id="GO:0020037">
    <property type="term" value="F:heme binding"/>
    <property type="evidence" value="ECO:0007669"/>
    <property type="project" value="InterPro"/>
</dbReference>
<dbReference type="Pfam" id="PF03098">
    <property type="entry name" value="An_peroxidase"/>
    <property type="match status" value="1"/>
</dbReference>
<dbReference type="Pfam" id="PF01549">
    <property type="entry name" value="ShK"/>
    <property type="match status" value="2"/>
</dbReference>
<reference evidence="7" key="1">
    <citation type="submission" date="2022-11" db="UniProtKB">
        <authorList>
            <consortium name="WormBaseParasite"/>
        </authorList>
    </citation>
    <scope>IDENTIFICATION</scope>
</reference>
<evidence type="ECO:0000259" key="5">
    <source>
        <dbReference type="PROSITE" id="PS51670"/>
    </source>
</evidence>
<dbReference type="InterPro" id="IPR019791">
    <property type="entry name" value="Haem_peroxidase_animal"/>
</dbReference>
<evidence type="ECO:0000256" key="1">
    <source>
        <dbReference type="ARBA" id="ARBA00022559"/>
    </source>
</evidence>
<dbReference type="AlphaFoldDB" id="A0A914UP67"/>
<evidence type="ECO:0000256" key="4">
    <source>
        <dbReference type="SAM" id="SignalP"/>
    </source>
</evidence>
<dbReference type="SMART" id="SM00254">
    <property type="entry name" value="ShKT"/>
    <property type="match status" value="2"/>
</dbReference>
<dbReference type="PRINTS" id="PR00457">
    <property type="entry name" value="ANPEROXIDASE"/>
</dbReference>
<keyword evidence="1" id="KW-0560">Oxidoreductase</keyword>
<dbReference type="Proteomes" id="UP000887566">
    <property type="component" value="Unplaced"/>
</dbReference>
<feature type="signal peptide" evidence="4">
    <location>
        <begin position="1"/>
        <end position="17"/>
    </location>
</feature>
<dbReference type="PANTHER" id="PTHR11475">
    <property type="entry name" value="OXIDASE/PEROXIDASE"/>
    <property type="match status" value="1"/>
</dbReference>
<dbReference type="PROSITE" id="PS51670">
    <property type="entry name" value="SHKT"/>
    <property type="match status" value="2"/>
</dbReference>
<feature type="region of interest" description="Disordered" evidence="3">
    <location>
        <begin position="148"/>
        <end position="171"/>
    </location>
</feature>
<keyword evidence="2" id="KW-1015">Disulfide bond</keyword>
<dbReference type="PROSITE" id="PS50292">
    <property type="entry name" value="PEROXIDASE_3"/>
    <property type="match status" value="1"/>
</dbReference>
<proteinExistence type="predicted"/>
<dbReference type="InterPro" id="IPR003582">
    <property type="entry name" value="ShKT_dom"/>
</dbReference>
<dbReference type="PANTHER" id="PTHR11475:SF51">
    <property type="entry name" value="SHKT DOMAIN-CONTAINING PROTEIN"/>
    <property type="match status" value="1"/>
</dbReference>
<evidence type="ECO:0000256" key="2">
    <source>
        <dbReference type="PROSITE-ProRule" id="PRU01005"/>
    </source>
</evidence>
<feature type="chain" id="PRO_5037203769" evidence="4">
    <location>
        <begin position="18"/>
        <end position="461"/>
    </location>
</feature>
<dbReference type="WBParaSite" id="PSAMB.scaffold11438size3352.g34171.t1">
    <property type="protein sequence ID" value="PSAMB.scaffold11438size3352.g34171.t1"/>
    <property type="gene ID" value="PSAMB.scaffold11438size3352.g34171"/>
</dbReference>
<dbReference type="GO" id="GO:0004601">
    <property type="term" value="F:peroxidase activity"/>
    <property type="evidence" value="ECO:0007669"/>
    <property type="project" value="UniProtKB-KW"/>
</dbReference>